<feature type="compositionally biased region" description="Basic and acidic residues" evidence="1">
    <location>
        <begin position="100"/>
        <end position="126"/>
    </location>
</feature>
<sequence length="307" mass="34650">MTVEVKERPVTTGPNTNTRAKLTPSHPPASERDERWALFRSNQAGRDCLYKDRELAAAGVETTSSYHRLIAARRLPRTPPARLFNGNGNTQTQTAPTPTHETKDERPNAREKSAGQRREAKTQACRHHDIGRKDMIVARQARRTPHRHMCSAQPVGLIAARRLPSHHPREDAQLPTKRRKPYAQLAACVEEQIHAPRPRLRTTPTPTHERCSARKPKRAREREKSGGQGRARSEDASAHERLRRVRDVEGGRSCLWPDRSPPPPLPTIPEKTSARTDAHVRWTIMPLRFPPPPPSTVPRRPQSRAGA</sequence>
<dbReference type="AlphaFoldDB" id="A0AAD7NB45"/>
<dbReference type="Proteomes" id="UP001215598">
    <property type="component" value="Unassembled WGS sequence"/>
</dbReference>
<proteinExistence type="predicted"/>
<protein>
    <submittedName>
        <fullName evidence="2">Uncharacterized protein</fullName>
    </submittedName>
</protein>
<feature type="region of interest" description="Disordered" evidence="1">
    <location>
        <begin position="1"/>
        <end position="34"/>
    </location>
</feature>
<dbReference type="EMBL" id="JARKIB010000057">
    <property type="protein sequence ID" value="KAJ7752874.1"/>
    <property type="molecule type" value="Genomic_DNA"/>
</dbReference>
<accession>A0AAD7NB45</accession>
<feature type="region of interest" description="Disordered" evidence="1">
    <location>
        <begin position="190"/>
        <end position="307"/>
    </location>
</feature>
<keyword evidence="3" id="KW-1185">Reference proteome</keyword>
<evidence type="ECO:0000256" key="1">
    <source>
        <dbReference type="SAM" id="MobiDB-lite"/>
    </source>
</evidence>
<feature type="compositionally biased region" description="Basic and acidic residues" evidence="1">
    <location>
        <begin position="220"/>
        <end position="250"/>
    </location>
</feature>
<gene>
    <name evidence="2" type="ORF">B0H16DRAFT_1835946</name>
</gene>
<feature type="compositionally biased region" description="Polar residues" evidence="1">
    <location>
        <begin position="86"/>
        <end position="99"/>
    </location>
</feature>
<feature type="region of interest" description="Disordered" evidence="1">
    <location>
        <begin position="77"/>
        <end position="126"/>
    </location>
</feature>
<name>A0AAD7NB45_9AGAR</name>
<reference evidence="2" key="1">
    <citation type="submission" date="2023-03" db="EMBL/GenBank/DDBJ databases">
        <title>Massive genome expansion in bonnet fungi (Mycena s.s.) driven by repeated elements and novel gene families across ecological guilds.</title>
        <authorList>
            <consortium name="Lawrence Berkeley National Laboratory"/>
            <person name="Harder C.B."/>
            <person name="Miyauchi S."/>
            <person name="Viragh M."/>
            <person name="Kuo A."/>
            <person name="Thoen E."/>
            <person name="Andreopoulos B."/>
            <person name="Lu D."/>
            <person name="Skrede I."/>
            <person name="Drula E."/>
            <person name="Henrissat B."/>
            <person name="Morin E."/>
            <person name="Kohler A."/>
            <person name="Barry K."/>
            <person name="LaButti K."/>
            <person name="Morin E."/>
            <person name="Salamov A."/>
            <person name="Lipzen A."/>
            <person name="Mereny Z."/>
            <person name="Hegedus B."/>
            <person name="Baldrian P."/>
            <person name="Stursova M."/>
            <person name="Weitz H."/>
            <person name="Taylor A."/>
            <person name="Grigoriev I.V."/>
            <person name="Nagy L.G."/>
            <person name="Martin F."/>
            <person name="Kauserud H."/>
        </authorList>
    </citation>
    <scope>NUCLEOTIDE SEQUENCE</scope>
    <source>
        <strain evidence="2">CBHHK182m</strain>
    </source>
</reference>
<evidence type="ECO:0000313" key="2">
    <source>
        <dbReference type="EMBL" id="KAJ7752874.1"/>
    </source>
</evidence>
<evidence type="ECO:0000313" key="3">
    <source>
        <dbReference type="Proteomes" id="UP001215598"/>
    </source>
</evidence>
<comment type="caution">
    <text evidence="2">The sequence shown here is derived from an EMBL/GenBank/DDBJ whole genome shotgun (WGS) entry which is preliminary data.</text>
</comment>
<organism evidence="2 3">
    <name type="scientific">Mycena metata</name>
    <dbReference type="NCBI Taxonomy" id="1033252"/>
    <lineage>
        <taxon>Eukaryota</taxon>
        <taxon>Fungi</taxon>
        <taxon>Dikarya</taxon>
        <taxon>Basidiomycota</taxon>
        <taxon>Agaricomycotina</taxon>
        <taxon>Agaricomycetes</taxon>
        <taxon>Agaricomycetidae</taxon>
        <taxon>Agaricales</taxon>
        <taxon>Marasmiineae</taxon>
        <taxon>Mycenaceae</taxon>
        <taxon>Mycena</taxon>
    </lineage>
</organism>